<keyword evidence="5" id="KW-1185">Reference proteome</keyword>
<dbReference type="WBParaSite" id="BXY_0381300.1">
    <property type="protein sequence ID" value="BXY_0381300.1"/>
    <property type="gene ID" value="BXY_0381300"/>
</dbReference>
<organism evidence="4 6">
    <name type="scientific">Bursaphelenchus xylophilus</name>
    <name type="common">Pinewood nematode worm</name>
    <name type="synonym">Aphelenchoides xylophilus</name>
    <dbReference type="NCBI Taxonomy" id="6326"/>
    <lineage>
        <taxon>Eukaryota</taxon>
        <taxon>Metazoa</taxon>
        <taxon>Ecdysozoa</taxon>
        <taxon>Nematoda</taxon>
        <taxon>Chromadorea</taxon>
        <taxon>Rhabditida</taxon>
        <taxon>Tylenchina</taxon>
        <taxon>Tylenchomorpha</taxon>
        <taxon>Aphelenchoidea</taxon>
        <taxon>Aphelenchoididae</taxon>
        <taxon>Bursaphelenchus</taxon>
    </lineage>
</organism>
<name>A0A1I7RSV9_BURXY</name>
<dbReference type="Proteomes" id="UP000095284">
    <property type="component" value="Unplaced"/>
</dbReference>
<evidence type="ECO:0000313" key="4">
    <source>
        <dbReference type="Proteomes" id="UP000095284"/>
    </source>
</evidence>
<proteinExistence type="predicted"/>
<reference evidence="6" key="1">
    <citation type="submission" date="2016-11" db="UniProtKB">
        <authorList>
            <consortium name="WormBaseParasite"/>
        </authorList>
    </citation>
    <scope>IDENTIFICATION</scope>
</reference>
<evidence type="ECO:0000313" key="3">
    <source>
        <dbReference type="EMBL" id="CAG9122784.1"/>
    </source>
</evidence>
<gene>
    <name evidence="2" type="ORF">BXYJ_LOCUS11626</name>
</gene>
<evidence type="ECO:0000313" key="2">
    <source>
        <dbReference type="EMBL" id="CAD5231530.1"/>
    </source>
</evidence>
<sequence>MKFLILLFSMFAIVLSQAPFSELTDQMHLERLFEPYTYQRINYDLSRFAYNAQYPNNNYNKVDGWQPASWTDIFGPRKGK</sequence>
<dbReference type="AlphaFoldDB" id="A0A1I7RSV9"/>
<dbReference type="EMBL" id="CAJFCV020000005">
    <property type="protein sequence ID" value="CAG9122784.1"/>
    <property type="molecule type" value="Genomic_DNA"/>
</dbReference>
<evidence type="ECO:0000313" key="5">
    <source>
        <dbReference type="Proteomes" id="UP000659654"/>
    </source>
</evidence>
<reference evidence="3" key="2">
    <citation type="submission" date="2020-08" db="EMBL/GenBank/DDBJ databases">
        <authorList>
            <person name="Kikuchi T."/>
        </authorList>
    </citation>
    <scope>NUCLEOTIDE SEQUENCE</scope>
    <source>
        <strain evidence="2">Ka4C1</strain>
    </source>
</reference>
<accession>A0A1I7RSV9</accession>
<dbReference type="Proteomes" id="UP000659654">
    <property type="component" value="Unassembled WGS sequence"/>
</dbReference>
<evidence type="ECO:0000256" key="1">
    <source>
        <dbReference type="SAM" id="SignalP"/>
    </source>
</evidence>
<protein>
    <submittedName>
        <fullName evidence="2">(pine wood nematode) hypothetical protein</fullName>
    </submittedName>
</protein>
<feature type="chain" id="PRO_5035399525" evidence="1">
    <location>
        <begin position="17"/>
        <end position="80"/>
    </location>
</feature>
<evidence type="ECO:0000313" key="6">
    <source>
        <dbReference type="WBParaSite" id="BXY_0381300.1"/>
    </source>
</evidence>
<keyword evidence="1" id="KW-0732">Signal</keyword>
<dbReference type="EMBL" id="CAJFDI010000005">
    <property type="protein sequence ID" value="CAD5231530.1"/>
    <property type="molecule type" value="Genomic_DNA"/>
</dbReference>
<dbReference type="Proteomes" id="UP000582659">
    <property type="component" value="Unassembled WGS sequence"/>
</dbReference>
<feature type="signal peptide" evidence="1">
    <location>
        <begin position="1"/>
        <end position="16"/>
    </location>
</feature>
<dbReference type="OrthoDB" id="10408041at2759"/>